<keyword evidence="2" id="KW-1185">Reference proteome</keyword>
<dbReference type="RefSeq" id="WP_203844750.1">
    <property type="nucleotide sequence ID" value="NZ_BAAAVW010000002.1"/>
</dbReference>
<dbReference type="Proteomes" id="UP000660611">
    <property type="component" value="Unassembled WGS sequence"/>
</dbReference>
<organism evidence="1 2">
    <name type="scientific">Dactylosporangium siamense</name>
    <dbReference type="NCBI Taxonomy" id="685454"/>
    <lineage>
        <taxon>Bacteria</taxon>
        <taxon>Bacillati</taxon>
        <taxon>Actinomycetota</taxon>
        <taxon>Actinomycetes</taxon>
        <taxon>Micromonosporales</taxon>
        <taxon>Micromonosporaceae</taxon>
        <taxon>Dactylosporangium</taxon>
    </lineage>
</organism>
<proteinExistence type="predicted"/>
<name>A0A919U5Y8_9ACTN</name>
<comment type="caution">
    <text evidence="1">The sequence shown here is derived from an EMBL/GenBank/DDBJ whole genome shotgun (WGS) entry which is preliminary data.</text>
</comment>
<sequence length="225" mass="24773">MADGFAASRGILDETDWRGFENWDDIAKGWPPLDSAVRLRGLASDNLPLVEAGLWHLMHDLVAEHPNVHPATAPAVRYVAALLTEPLPDVVLKSSSDSRLLPLRAHLLAWLEAALRSVNDASVRHFVELAGFSPIEHPDSPWHAVRQVRPQVFDAVGPVLDALDPVVRRSALAVAVMLVQDAGLEDHRERVAAGSSRLPFGSAGTDRSSDRWCSCFDRRRCWSTE</sequence>
<accession>A0A919U5Y8</accession>
<protein>
    <submittedName>
        <fullName evidence="1">Uncharacterized protein</fullName>
    </submittedName>
</protein>
<reference evidence="1" key="1">
    <citation type="submission" date="2021-01" db="EMBL/GenBank/DDBJ databases">
        <title>Whole genome shotgun sequence of Dactylosporangium siamense NBRC 106093.</title>
        <authorList>
            <person name="Komaki H."/>
            <person name="Tamura T."/>
        </authorList>
    </citation>
    <scope>NUCLEOTIDE SEQUENCE</scope>
    <source>
        <strain evidence="1">NBRC 106093</strain>
    </source>
</reference>
<dbReference type="AlphaFoldDB" id="A0A919U5Y8"/>
<dbReference type="EMBL" id="BONQ01000017">
    <property type="protein sequence ID" value="GIG42882.1"/>
    <property type="molecule type" value="Genomic_DNA"/>
</dbReference>
<evidence type="ECO:0000313" key="2">
    <source>
        <dbReference type="Proteomes" id="UP000660611"/>
    </source>
</evidence>
<gene>
    <name evidence="1" type="ORF">Dsi01nite_009230</name>
</gene>
<evidence type="ECO:0000313" key="1">
    <source>
        <dbReference type="EMBL" id="GIG42882.1"/>
    </source>
</evidence>